<reference evidence="2 3" key="1">
    <citation type="submission" date="2024-07" db="EMBL/GenBank/DDBJ databases">
        <title>Section-level genome sequencing and comparative genomics of Aspergillus sections Usti and Cavernicolus.</title>
        <authorList>
            <consortium name="Lawrence Berkeley National Laboratory"/>
            <person name="Nybo J.L."/>
            <person name="Vesth T.C."/>
            <person name="Theobald S."/>
            <person name="Frisvad J.C."/>
            <person name="Larsen T.O."/>
            <person name="Kjaerboelling I."/>
            <person name="Rothschild-Mancinelli K."/>
            <person name="Lyhne E.K."/>
            <person name="Kogle M.E."/>
            <person name="Barry K."/>
            <person name="Clum A."/>
            <person name="Na H."/>
            <person name="Ledsgaard L."/>
            <person name="Lin J."/>
            <person name="Lipzen A."/>
            <person name="Kuo A."/>
            <person name="Riley R."/>
            <person name="Mondo S."/>
            <person name="LaButti K."/>
            <person name="Haridas S."/>
            <person name="Pangalinan J."/>
            <person name="Salamov A.A."/>
            <person name="Simmons B.A."/>
            <person name="Magnuson J.K."/>
            <person name="Chen J."/>
            <person name="Drula E."/>
            <person name="Henrissat B."/>
            <person name="Wiebenga A."/>
            <person name="Lubbers R.J."/>
            <person name="Gomes A.C."/>
            <person name="Macurrencykelacurrency M.R."/>
            <person name="Stajich J."/>
            <person name="Grigoriev I.V."/>
            <person name="Mortensen U.H."/>
            <person name="De vries R.P."/>
            <person name="Baker S.E."/>
            <person name="Andersen M.R."/>
        </authorList>
    </citation>
    <scope>NUCLEOTIDE SEQUENCE [LARGE SCALE GENOMIC DNA]</scope>
    <source>
        <strain evidence="2 3">CBS 756.74</strain>
    </source>
</reference>
<gene>
    <name evidence="2" type="ORF">BJX68DRAFT_269798</name>
</gene>
<dbReference type="Gene3D" id="3.40.50.720">
    <property type="entry name" value="NAD(P)-binding Rossmann-like Domain"/>
    <property type="match status" value="1"/>
</dbReference>
<evidence type="ECO:0000256" key="1">
    <source>
        <dbReference type="SAM" id="MobiDB-lite"/>
    </source>
</evidence>
<evidence type="ECO:0000313" key="2">
    <source>
        <dbReference type="EMBL" id="KAL2844271.1"/>
    </source>
</evidence>
<accession>A0ABR4JWR9</accession>
<feature type="region of interest" description="Disordered" evidence="1">
    <location>
        <begin position="67"/>
        <end position="99"/>
    </location>
</feature>
<dbReference type="Proteomes" id="UP001610444">
    <property type="component" value="Unassembled WGS sequence"/>
</dbReference>
<protein>
    <submittedName>
        <fullName evidence="2">Uncharacterized protein</fullName>
    </submittedName>
</protein>
<comment type="caution">
    <text evidence="2">The sequence shown here is derived from an EMBL/GenBank/DDBJ whole genome shotgun (WGS) entry which is preliminary data.</text>
</comment>
<name>A0ABR4JWR9_9EURO</name>
<keyword evidence="3" id="KW-1185">Reference proteome</keyword>
<proteinExistence type="predicted"/>
<dbReference type="EMBL" id="JBFXLR010000042">
    <property type="protein sequence ID" value="KAL2844271.1"/>
    <property type="molecule type" value="Genomic_DNA"/>
</dbReference>
<feature type="compositionally biased region" description="Basic and acidic residues" evidence="1">
    <location>
        <begin position="73"/>
        <end position="90"/>
    </location>
</feature>
<dbReference type="RefSeq" id="XP_070896053.1">
    <property type="nucleotide sequence ID" value="XM_071046439.1"/>
</dbReference>
<organism evidence="2 3">
    <name type="scientific">Aspergillus pseudodeflectus</name>
    <dbReference type="NCBI Taxonomy" id="176178"/>
    <lineage>
        <taxon>Eukaryota</taxon>
        <taxon>Fungi</taxon>
        <taxon>Dikarya</taxon>
        <taxon>Ascomycota</taxon>
        <taxon>Pezizomycotina</taxon>
        <taxon>Eurotiomycetes</taxon>
        <taxon>Eurotiomycetidae</taxon>
        <taxon>Eurotiales</taxon>
        <taxon>Aspergillaceae</taxon>
        <taxon>Aspergillus</taxon>
        <taxon>Aspergillus subgen. Nidulantes</taxon>
    </lineage>
</organism>
<evidence type="ECO:0000313" key="3">
    <source>
        <dbReference type="Proteomes" id="UP001610444"/>
    </source>
</evidence>
<sequence length="99" mass="11054">MDNGVHEPMAEVDITNFDNTINIHTFGMLLCCRAQAAAMRKQPAKLFTSRNGTRSIINVRLGKVLRRTPGKRPLHDLETRMHGADKDDGPRPFPRGDTG</sequence>
<dbReference type="GeneID" id="98161603"/>